<proteinExistence type="inferred from homology"/>
<dbReference type="PRINTS" id="PR00190">
    <property type="entry name" value="ACTIN"/>
</dbReference>
<dbReference type="SUPFAM" id="SSF53067">
    <property type="entry name" value="Actin-like ATPase domain"/>
    <property type="match status" value="2"/>
</dbReference>
<evidence type="ECO:0000256" key="1">
    <source>
        <dbReference type="RuleBase" id="RU000487"/>
    </source>
</evidence>
<dbReference type="AlphaFoldDB" id="A0A146KEU2"/>
<comment type="similarity">
    <text evidence="1">Belongs to the actin family.</text>
</comment>
<dbReference type="Gene3D" id="3.90.640.10">
    <property type="entry name" value="Actin, Chain A, domain 4"/>
    <property type="match status" value="1"/>
</dbReference>
<evidence type="ECO:0000313" key="2">
    <source>
        <dbReference type="EMBL" id="JAP94175.1"/>
    </source>
</evidence>
<dbReference type="SMART" id="SM00268">
    <property type="entry name" value="ACTIN"/>
    <property type="match status" value="1"/>
</dbReference>
<dbReference type="InterPro" id="IPR004000">
    <property type="entry name" value="Actin"/>
</dbReference>
<gene>
    <name evidence="2" type="ORF">TPC1_13275</name>
</gene>
<sequence>APSISTQSMSTVTVVDIGSYSLKVGESSDTRPAHELYSCLAYKEKDNQYLPNDSFLSSHNSKQFVQNGQISDPEAFSIKLNSLLQYYPNMYNCVSLLQPYYSTSQERQQLAEIQFEKYNCKALHFGSQETSAALGAGCQTAMVIDLGHGVSKTVPVVDGHALEGNLMYLNGELLQQKLLIEAQQQLNNSAHYETLNQFQRKFLGSDFLQFFCSVSEQPVDLVSFEFSNSQSYNLPDGSQITINNPCQTLPECYFNTNIFQVFSSENLKFYSLQYQFLQTVLEKPAQVKRELIQNIILCGGVSRMNNLQNRLRTELESIFAVQNLSGKPKFIDYKCDQRHLTFFGGSAIASLGVFGYMVSSAQEWREEGIVGVERRRM</sequence>
<dbReference type="EMBL" id="GDID01002431">
    <property type="protein sequence ID" value="JAP94175.1"/>
    <property type="molecule type" value="Transcribed_RNA"/>
</dbReference>
<dbReference type="PANTHER" id="PTHR11937">
    <property type="entry name" value="ACTIN"/>
    <property type="match status" value="1"/>
</dbReference>
<name>A0A146KEU2_9EUKA</name>
<organism evidence="2">
    <name type="scientific">Trepomonas sp. PC1</name>
    <dbReference type="NCBI Taxonomy" id="1076344"/>
    <lineage>
        <taxon>Eukaryota</taxon>
        <taxon>Metamonada</taxon>
        <taxon>Diplomonadida</taxon>
        <taxon>Hexamitidae</taxon>
        <taxon>Hexamitinae</taxon>
        <taxon>Trepomonas</taxon>
    </lineage>
</organism>
<dbReference type="Gene3D" id="3.30.420.40">
    <property type="match status" value="2"/>
</dbReference>
<protein>
    <submittedName>
        <fullName evidence="2">Actin-related protein</fullName>
    </submittedName>
</protein>
<accession>A0A146KEU2</accession>
<dbReference type="InterPro" id="IPR043129">
    <property type="entry name" value="ATPase_NBD"/>
</dbReference>
<dbReference type="Pfam" id="PF00022">
    <property type="entry name" value="Actin"/>
    <property type="match status" value="1"/>
</dbReference>
<feature type="non-terminal residue" evidence="2">
    <location>
        <position position="1"/>
    </location>
</feature>
<reference evidence="2" key="1">
    <citation type="submission" date="2015-07" db="EMBL/GenBank/DDBJ databases">
        <title>Adaptation to a free-living lifestyle via gene acquisitions in the diplomonad Trepomonas sp. PC1.</title>
        <authorList>
            <person name="Xu F."/>
            <person name="Jerlstrom-Hultqvist J."/>
            <person name="Kolisko M."/>
            <person name="Simpson A.G.B."/>
            <person name="Roger A.J."/>
            <person name="Svard S.G."/>
            <person name="Andersson J.O."/>
        </authorList>
    </citation>
    <scope>NUCLEOTIDE SEQUENCE</scope>
    <source>
        <strain evidence="2">PC1</strain>
    </source>
</reference>